<accession>A0A6A6LBV4</accession>
<proteinExistence type="predicted"/>
<keyword evidence="2" id="KW-1185">Reference proteome</keyword>
<comment type="caution">
    <text evidence="1">The sequence shown here is derived from an EMBL/GenBank/DDBJ whole genome shotgun (WGS) entry which is preliminary data.</text>
</comment>
<gene>
    <name evidence="1" type="ORF">GH714_007986</name>
</gene>
<name>A0A6A6LBV4_HEVBR</name>
<dbReference type="Proteomes" id="UP000467840">
    <property type="component" value="Chromosome 1"/>
</dbReference>
<dbReference type="EMBL" id="JAAGAX010000011">
    <property type="protein sequence ID" value="KAF2298047.1"/>
    <property type="molecule type" value="Genomic_DNA"/>
</dbReference>
<dbReference type="AlphaFoldDB" id="A0A6A6LBV4"/>
<protein>
    <submittedName>
        <fullName evidence="1">Uncharacterized protein</fullName>
    </submittedName>
</protein>
<reference evidence="1 2" key="1">
    <citation type="journal article" date="2020" name="Mol. Plant">
        <title>The Chromosome-Based Rubber Tree Genome Provides New Insights into Spurge Genome Evolution and Rubber Biosynthesis.</title>
        <authorList>
            <person name="Liu J."/>
            <person name="Shi C."/>
            <person name="Shi C.C."/>
            <person name="Li W."/>
            <person name="Zhang Q.J."/>
            <person name="Zhang Y."/>
            <person name="Li K."/>
            <person name="Lu H.F."/>
            <person name="Shi C."/>
            <person name="Zhu S.T."/>
            <person name="Xiao Z.Y."/>
            <person name="Nan H."/>
            <person name="Yue Y."/>
            <person name="Zhu X.G."/>
            <person name="Wu Y."/>
            <person name="Hong X.N."/>
            <person name="Fan G.Y."/>
            <person name="Tong Y."/>
            <person name="Zhang D."/>
            <person name="Mao C.L."/>
            <person name="Liu Y.L."/>
            <person name="Hao S.J."/>
            <person name="Liu W.Q."/>
            <person name="Lv M.Q."/>
            <person name="Zhang H.B."/>
            <person name="Liu Y."/>
            <person name="Hu-Tang G.R."/>
            <person name="Wang J.P."/>
            <person name="Wang J.H."/>
            <person name="Sun Y.H."/>
            <person name="Ni S.B."/>
            <person name="Chen W.B."/>
            <person name="Zhang X.C."/>
            <person name="Jiao Y.N."/>
            <person name="Eichler E.E."/>
            <person name="Li G.H."/>
            <person name="Liu X."/>
            <person name="Gao L.Z."/>
        </authorList>
    </citation>
    <scope>NUCLEOTIDE SEQUENCE [LARGE SCALE GENOMIC DNA]</scope>
    <source>
        <strain evidence="2">cv. GT1</strain>
        <tissue evidence="1">Leaf</tissue>
    </source>
</reference>
<evidence type="ECO:0000313" key="2">
    <source>
        <dbReference type="Proteomes" id="UP000467840"/>
    </source>
</evidence>
<evidence type="ECO:0000313" key="1">
    <source>
        <dbReference type="EMBL" id="KAF2298047.1"/>
    </source>
</evidence>
<organism evidence="1 2">
    <name type="scientific">Hevea brasiliensis</name>
    <name type="common">Para rubber tree</name>
    <name type="synonym">Siphonia brasiliensis</name>
    <dbReference type="NCBI Taxonomy" id="3981"/>
    <lineage>
        <taxon>Eukaryota</taxon>
        <taxon>Viridiplantae</taxon>
        <taxon>Streptophyta</taxon>
        <taxon>Embryophyta</taxon>
        <taxon>Tracheophyta</taxon>
        <taxon>Spermatophyta</taxon>
        <taxon>Magnoliopsida</taxon>
        <taxon>eudicotyledons</taxon>
        <taxon>Gunneridae</taxon>
        <taxon>Pentapetalae</taxon>
        <taxon>rosids</taxon>
        <taxon>fabids</taxon>
        <taxon>Malpighiales</taxon>
        <taxon>Euphorbiaceae</taxon>
        <taxon>Crotonoideae</taxon>
        <taxon>Micrandreae</taxon>
        <taxon>Hevea</taxon>
    </lineage>
</organism>
<sequence>MVTKNILDYNKANGDIPILLVEKGMPIAMFDDIRVENVNASVETEDDVGVENVNEGVETEDDVGLDNQFLIGNGSKCKPIRFSISIKEEELWSDDSMRTDFMPIAG</sequence>